<keyword evidence="7" id="KW-0482">Metalloprotease</keyword>
<evidence type="ECO:0000256" key="7">
    <source>
        <dbReference type="ARBA" id="ARBA00023049"/>
    </source>
</evidence>
<dbReference type="GO" id="GO:0008237">
    <property type="term" value="F:metallopeptidase activity"/>
    <property type="evidence" value="ECO:0007669"/>
    <property type="project" value="UniProtKB-KW"/>
</dbReference>
<evidence type="ECO:0000256" key="8">
    <source>
        <dbReference type="PIRSR" id="PIRSR018455-2"/>
    </source>
</evidence>
<feature type="disulfide bond" evidence="8">
    <location>
        <begin position="69"/>
        <end position="298"/>
    </location>
</feature>
<dbReference type="EC" id="3.4.24.-" evidence="10"/>
<name>A0A7W6GGF6_9HYPH</name>
<dbReference type="EMBL" id="JACIDR010000004">
    <property type="protein sequence ID" value="MBB3973982.1"/>
    <property type="molecule type" value="Genomic_DNA"/>
</dbReference>
<evidence type="ECO:0000256" key="3">
    <source>
        <dbReference type="ARBA" id="ARBA00022729"/>
    </source>
</evidence>
<comment type="caution">
    <text evidence="10">The sequence shown here is derived from an EMBL/GenBank/DDBJ whole genome shotgun (WGS) entry which is preliminary data.</text>
</comment>
<accession>A0A7W6GGF6</accession>
<dbReference type="Pfam" id="PF03411">
    <property type="entry name" value="Peptidase_M74"/>
    <property type="match status" value="1"/>
</dbReference>
<evidence type="ECO:0000256" key="9">
    <source>
        <dbReference type="SAM" id="SignalP"/>
    </source>
</evidence>
<proteinExistence type="predicted"/>
<keyword evidence="1" id="KW-0645">Protease</keyword>
<dbReference type="GO" id="GO:0030288">
    <property type="term" value="C:outer membrane-bounded periplasmic space"/>
    <property type="evidence" value="ECO:0007669"/>
    <property type="project" value="InterPro"/>
</dbReference>
<feature type="disulfide bond" evidence="8">
    <location>
        <begin position="213"/>
        <end position="261"/>
    </location>
</feature>
<evidence type="ECO:0000313" key="11">
    <source>
        <dbReference type="Proteomes" id="UP000528964"/>
    </source>
</evidence>
<evidence type="ECO:0000256" key="1">
    <source>
        <dbReference type="ARBA" id="ARBA00022670"/>
    </source>
</evidence>
<feature type="signal peptide" evidence="9">
    <location>
        <begin position="1"/>
        <end position="22"/>
    </location>
</feature>
<keyword evidence="2" id="KW-0479">Metal-binding</keyword>
<keyword evidence="3 9" id="KW-0732">Signal</keyword>
<dbReference type="RefSeq" id="WP_183395844.1">
    <property type="nucleotide sequence ID" value="NZ_JACIDR010000004.1"/>
</dbReference>
<dbReference type="GO" id="GO:0006508">
    <property type="term" value="P:proteolysis"/>
    <property type="evidence" value="ECO:0007669"/>
    <property type="project" value="UniProtKB-KW"/>
</dbReference>
<dbReference type="InterPro" id="IPR005073">
    <property type="entry name" value="Peptidase_M74"/>
</dbReference>
<keyword evidence="5 10" id="KW-0378">Hydrolase</keyword>
<dbReference type="PIRSF" id="PIRSF018455">
    <property type="entry name" value="MepA"/>
    <property type="match status" value="1"/>
</dbReference>
<keyword evidence="4" id="KW-0574">Periplasm</keyword>
<dbReference type="Gene3D" id="3.30.1380.10">
    <property type="match status" value="1"/>
</dbReference>
<feature type="chain" id="PRO_5030641490" evidence="9">
    <location>
        <begin position="23"/>
        <end position="305"/>
    </location>
</feature>
<dbReference type="AlphaFoldDB" id="A0A7W6GGF6"/>
<evidence type="ECO:0000256" key="5">
    <source>
        <dbReference type="ARBA" id="ARBA00022801"/>
    </source>
</evidence>
<protein>
    <submittedName>
        <fullName evidence="10">Penicillin-insensitive murein endopeptidase</fullName>
        <ecNumber evidence="10">3.4.24.-</ecNumber>
    </submittedName>
</protein>
<keyword evidence="6" id="KW-0862">Zinc</keyword>
<dbReference type="Proteomes" id="UP000528964">
    <property type="component" value="Unassembled WGS sequence"/>
</dbReference>
<organism evidence="10 11">
    <name type="scientific">Hansschlegelia beijingensis</name>
    <dbReference type="NCBI Taxonomy" id="1133344"/>
    <lineage>
        <taxon>Bacteria</taxon>
        <taxon>Pseudomonadati</taxon>
        <taxon>Pseudomonadota</taxon>
        <taxon>Alphaproteobacteria</taxon>
        <taxon>Hyphomicrobiales</taxon>
        <taxon>Methylopilaceae</taxon>
        <taxon>Hansschlegelia</taxon>
    </lineage>
</organism>
<keyword evidence="8" id="KW-1015">Disulfide bond</keyword>
<evidence type="ECO:0000256" key="4">
    <source>
        <dbReference type="ARBA" id="ARBA00022764"/>
    </source>
</evidence>
<evidence type="ECO:0000313" key="10">
    <source>
        <dbReference type="EMBL" id="MBB3973982.1"/>
    </source>
</evidence>
<gene>
    <name evidence="10" type="ORF">GGR24_002659</name>
</gene>
<feature type="disulfide bond" evidence="8">
    <location>
        <begin position="242"/>
        <end position="249"/>
    </location>
</feature>
<keyword evidence="11" id="KW-1185">Reference proteome</keyword>
<dbReference type="InterPro" id="IPR009045">
    <property type="entry name" value="Zn_M74/Hedgehog-like"/>
</dbReference>
<dbReference type="SUPFAM" id="SSF55166">
    <property type="entry name" value="Hedgehog/DD-peptidase"/>
    <property type="match status" value="1"/>
</dbReference>
<dbReference type="GO" id="GO:0046872">
    <property type="term" value="F:metal ion binding"/>
    <property type="evidence" value="ECO:0007669"/>
    <property type="project" value="UniProtKB-KW"/>
</dbReference>
<evidence type="ECO:0000256" key="6">
    <source>
        <dbReference type="ARBA" id="ARBA00022833"/>
    </source>
</evidence>
<sequence length="305" mass="33086">MRFAAAIVLAGALAAMVTAARAQDIRPSGFQLPPLAAVTAQTPAKELFGRVTRPSEGPDRSIGFYSNGCLAGGVALPLTGPTWQVMRPGRNRFYGRRKLVTFVERFSRRVASQTSWAGLLIGDMSQPRGGPMLGGHASHQIGLDVDVWLRQMPAQVISMAQRETIMSTVVVSDDKLDVNGYWTPDTLQVIKAAASDPEVERVLVNPAIKKAVCRQARGDRSWLQKVRPNRGHDYHMHVRLGCSPGESSCRPQRDVTPGEGCGRELDYWFTDAVLNPRPAPQPTKPLPPFTVGKMPGACAAVLNAP</sequence>
<evidence type="ECO:0000256" key="2">
    <source>
        <dbReference type="ARBA" id="ARBA00022723"/>
    </source>
</evidence>
<dbReference type="GO" id="GO:0004252">
    <property type="term" value="F:serine-type endopeptidase activity"/>
    <property type="evidence" value="ECO:0007669"/>
    <property type="project" value="InterPro"/>
</dbReference>
<dbReference type="NCBIfam" id="NF006947">
    <property type="entry name" value="PRK09429.1"/>
    <property type="match status" value="1"/>
</dbReference>
<reference evidence="10 11" key="1">
    <citation type="submission" date="2020-08" db="EMBL/GenBank/DDBJ databases">
        <title>Genomic Encyclopedia of Type Strains, Phase IV (KMG-IV): sequencing the most valuable type-strain genomes for metagenomic binning, comparative biology and taxonomic classification.</title>
        <authorList>
            <person name="Goeker M."/>
        </authorList>
    </citation>
    <scope>NUCLEOTIDE SEQUENCE [LARGE SCALE GENOMIC DNA]</scope>
    <source>
        <strain evidence="10 11">DSM 25481</strain>
    </source>
</reference>